<protein>
    <submittedName>
        <fullName evidence="5">4212_t:CDS:1</fullName>
    </submittedName>
</protein>
<evidence type="ECO:0000259" key="4">
    <source>
        <dbReference type="PROSITE" id="PS50102"/>
    </source>
</evidence>
<evidence type="ECO:0000313" key="6">
    <source>
        <dbReference type="Proteomes" id="UP000789706"/>
    </source>
</evidence>
<dbReference type="InterPro" id="IPR012677">
    <property type="entry name" value="Nucleotide-bd_a/b_plait_sf"/>
</dbReference>
<evidence type="ECO:0000313" key="5">
    <source>
        <dbReference type="EMBL" id="CAG8437126.1"/>
    </source>
</evidence>
<dbReference type="InterPro" id="IPR050502">
    <property type="entry name" value="Euk_RNA-bind_prot"/>
</dbReference>
<feature type="region of interest" description="Disordered" evidence="3">
    <location>
        <begin position="265"/>
        <end position="297"/>
    </location>
</feature>
<keyword evidence="1 2" id="KW-0694">RNA-binding</keyword>
<evidence type="ECO:0000256" key="2">
    <source>
        <dbReference type="PROSITE-ProRule" id="PRU00176"/>
    </source>
</evidence>
<name>A0A9N8V4F8_9GLOM</name>
<reference evidence="5" key="1">
    <citation type="submission" date="2021-06" db="EMBL/GenBank/DDBJ databases">
        <authorList>
            <person name="Kallberg Y."/>
            <person name="Tangrot J."/>
            <person name="Rosling A."/>
        </authorList>
    </citation>
    <scope>NUCLEOTIDE SEQUENCE</scope>
    <source>
        <strain evidence="5">AZ414A</strain>
    </source>
</reference>
<dbReference type="PROSITE" id="PS50102">
    <property type="entry name" value="RRM"/>
    <property type="match status" value="2"/>
</dbReference>
<feature type="compositionally biased region" description="Basic and acidic residues" evidence="3">
    <location>
        <begin position="266"/>
        <end position="282"/>
    </location>
</feature>
<feature type="domain" description="RRM" evidence="4">
    <location>
        <begin position="189"/>
        <end position="265"/>
    </location>
</feature>
<proteinExistence type="predicted"/>
<dbReference type="Gene3D" id="3.30.70.330">
    <property type="match status" value="2"/>
</dbReference>
<gene>
    <name evidence="5" type="ORF">DEBURN_LOCUS1107</name>
</gene>
<dbReference type="InterPro" id="IPR000504">
    <property type="entry name" value="RRM_dom"/>
</dbReference>
<feature type="region of interest" description="Disordered" evidence="3">
    <location>
        <begin position="121"/>
        <end position="143"/>
    </location>
</feature>
<dbReference type="GO" id="GO:0005634">
    <property type="term" value="C:nucleus"/>
    <property type="evidence" value="ECO:0007669"/>
    <property type="project" value="TreeGrafter"/>
</dbReference>
<feature type="domain" description="RRM" evidence="4">
    <location>
        <begin position="42"/>
        <end position="118"/>
    </location>
</feature>
<organism evidence="5 6">
    <name type="scientific">Diversispora eburnea</name>
    <dbReference type="NCBI Taxonomy" id="1213867"/>
    <lineage>
        <taxon>Eukaryota</taxon>
        <taxon>Fungi</taxon>
        <taxon>Fungi incertae sedis</taxon>
        <taxon>Mucoromycota</taxon>
        <taxon>Glomeromycotina</taxon>
        <taxon>Glomeromycetes</taxon>
        <taxon>Diversisporales</taxon>
        <taxon>Diversisporaceae</taxon>
        <taxon>Diversispora</taxon>
    </lineage>
</organism>
<dbReference type="Proteomes" id="UP000789706">
    <property type="component" value="Unassembled WGS sequence"/>
</dbReference>
<evidence type="ECO:0000256" key="3">
    <source>
        <dbReference type="SAM" id="MobiDB-lite"/>
    </source>
</evidence>
<dbReference type="PANTHER" id="PTHR48025">
    <property type="entry name" value="OS02G0815200 PROTEIN"/>
    <property type="match status" value="1"/>
</dbReference>
<accession>A0A9N8V4F8</accession>
<dbReference type="PANTHER" id="PTHR48025:SF1">
    <property type="entry name" value="RRM DOMAIN-CONTAINING PROTEIN"/>
    <property type="match status" value="1"/>
</dbReference>
<comment type="caution">
    <text evidence="5">The sequence shown here is derived from an EMBL/GenBank/DDBJ whole genome shotgun (WGS) entry which is preliminary data.</text>
</comment>
<dbReference type="SMART" id="SM00360">
    <property type="entry name" value="RRM"/>
    <property type="match status" value="2"/>
</dbReference>
<keyword evidence="6" id="KW-1185">Reference proteome</keyword>
<sequence length="297" mass="32839">MSEENIDNVEAVTANTTDAVTEAVEPVTPTETEEKAQEEIDHKVFVGNLAFQTTETTLAEFFGKTGSVIKANIITRGTRSLGYGFVALETDEDVKKVVEELNKKELEGRQINVEVAKPKNENADHSHQGWNTGPRPRRRGGWQGRRRFRHNINENNNNVEDSVNSSVPNTNGDIDTSHVMRGGGEPSKTVVFVANLPFSIDNEGLKEIFKDYDVASAHVVRRRGGRSKGFGFVTLANEEEQKKALDGLKSAASEGRELVIKVALSDQHHIQPGDETEIEKSDAPAISSDERKEEEDE</sequence>
<dbReference type="OrthoDB" id="439808at2759"/>
<dbReference type="Pfam" id="PF00076">
    <property type="entry name" value="RRM_1"/>
    <property type="match status" value="2"/>
</dbReference>
<dbReference type="EMBL" id="CAJVPK010000044">
    <property type="protein sequence ID" value="CAG8437126.1"/>
    <property type="molecule type" value="Genomic_DNA"/>
</dbReference>
<evidence type="ECO:0000256" key="1">
    <source>
        <dbReference type="ARBA" id="ARBA00022884"/>
    </source>
</evidence>
<dbReference type="SUPFAM" id="SSF54928">
    <property type="entry name" value="RNA-binding domain, RBD"/>
    <property type="match status" value="2"/>
</dbReference>
<dbReference type="InterPro" id="IPR035979">
    <property type="entry name" value="RBD_domain_sf"/>
</dbReference>
<dbReference type="GO" id="GO:0003729">
    <property type="term" value="F:mRNA binding"/>
    <property type="evidence" value="ECO:0007669"/>
    <property type="project" value="TreeGrafter"/>
</dbReference>
<dbReference type="AlphaFoldDB" id="A0A9N8V4F8"/>